<accession>A0A9J6BB66</accession>
<dbReference type="AlphaFoldDB" id="A0A9J6BB66"/>
<sequence length="123" mass="13599">MSKVLIFFALFIAAVSAQMNSTTTPAGITTASPQKIDEAASRTYAMIKGFKGSKDDLFKKLDDAYMAELKTMTKASFNEDYLKRVAESVAKKIAKDDVITSEEFQRFAALEIQKLKLEAAKKS</sequence>
<reference evidence="2" key="1">
    <citation type="submission" date="2021-03" db="EMBL/GenBank/DDBJ databases">
        <title>Chromosome level genome of the anhydrobiotic midge Polypedilum vanderplanki.</title>
        <authorList>
            <person name="Yoshida Y."/>
            <person name="Kikawada T."/>
            <person name="Gusev O."/>
        </authorList>
    </citation>
    <scope>NUCLEOTIDE SEQUENCE</scope>
    <source>
        <strain evidence="2">NIAS01</strain>
        <tissue evidence="2">Whole body or cell culture</tissue>
    </source>
</reference>
<proteinExistence type="predicted"/>
<dbReference type="OrthoDB" id="10546791at2759"/>
<evidence type="ECO:0000313" key="3">
    <source>
        <dbReference type="Proteomes" id="UP001107558"/>
    </source>
</evidence>
<name>A0A9J6BB66_POLVA</name>
<comment type="caution">
    <text evidence="2">The sequence shown here is derived from an EMBL/GenBank/DDBJ whole genome shotgun (WGS) entry which is preliminary data.</text>
</comment>
<evidence type="ECO:0000256" key="1">
    <source>
        <dbReference type="SAM" id="SignalP"/>
    </source>
</evidence>
<evidence type="ECO:0000313" key="2">
    <source>
        <dbReference type="EMBL" id="KAG5667076.1"/>
    </source>
</evidence>
<dbReference type="EMBL" id="JADBJN010000004">
    <property type="protein sequence ID" value="KAG5667076.1"/>
    <property type="molecule type" value="Genomic_DNA"/>
</dbReference>
<dbReference type="Proteomes" id="UP001107558">
    <property type="component" value="Chromosome 4"/>
</dbReference>
<keyword evidence="3" id="KW-1185">Reference proteome</keyword>
<protein>
    <submittedName>
        <fullName evidence="2">Uncharacterized protein</fullName>
    </submittedName>
</protein>
<keyword evidence="1" id="KW-0732">Signal</keyword>
<feature type="signal peptide" evidence="1">
    <location>
        <begin position="1"/>
        <end position="17"/>
    </location>
</feature>
<feature type="chain" id="PRO_5039938187" evidence="1">
    <location>
        <begin position="18"/>
        <end position="123"/>
    </location>
</feature>
<organism evidence="2 3">
    <name type="scientific">Polypedilum vanderplanki</name>
    <name type="common">Sleeping chironomid midge</name>
    <dbReference type="NCBI Taxonomy" id="319348"/>
    <lineage>
        <taxon>Eukaryota</taxon>
        <taxon>Metazoa</taxon>
        <taxon>Ecdysozoa</taxon>
        <taxon>Arthropoda</taxon>
        <taxon>Hexapoda</taxon>
        <taxon>Insecta</taxon>
        <taxon>Pterygota</taxon>
        <taxon>Neoptera</taxon>
        <taxon>Endopterygota</taxon>
        <taxon>Diptera</taxon>
        <taxon>Nematocera</taxon>
        <taxon>Chironomoidea</taxon>
        <taxon>Chironomidae</taxon>
        <taxon>Chironominae</taxon>
        <taxon>Polypedilum</taxon>
        <taxon>Polypedilum</taxon>
    </lineage>
</organism>
<gene>
    <name evidence="2" type="ORF">PVAND_015075</name>
</gene>